<organism evidence="1 2">
    <name type="scientific">Theobroma cacao</name>
    <name type="common">Cacao</name>
    <name type="synonym">Cocoa</name>
    <dbReference type="NCBI Taxonomy" id="3641"/>
    <lineage>
        <taxon>Eukaryota</taxon>
        <taxon>Viridiplantae</taxon>
        <taxon>Streptophyta</taxon>
        <taxon>Embryophyta</taxon>
        <taxon>Tracheophyta</taxon>
        <taxon>Spermatophyta</taxon>
        <taxon>Magnoliopsida</taxon>
        <taxon>eudicotyledons</taxon>
        <taxon>Gunneridae</taxon>
        <taxon>Pentapetalae</taxon>
        <taxon>rosids</taxon>
        <taxon>malvids</taxon>
        <taxon>Malvales</taxon>
        <taxon>Malvaceae</taxon>
        <taxon>Byttnerioideae</taxon>
        <taxon>Theobroma</taxon>
    </lineage>
</organism>
<evidence type="ECO:0000313" key="2">
    <source>
        <dbReference type="Proteomes" id="UP000026915"/>
    </source>
</evidence>
<evidence type="ECO:0000313" key="1">
    <source>
        <dbReference type="EMBL" id="EOY14288.1"/>
    </source>
</evidence>
<gene>
    <name evidence="1" type="ORF">TCM_033605</name>
</gene>
<protein>
    <submittedName>
        <fullName evidence="1">Uncharacterized protein</fullName>
    </submittedName>
</protein>
<keyword evidence="2" id="KW-1185">Reference proteome</keyword>
<dbReference type="InParanoid" id="A0A061FBL3"/>
<dbReference type="EMBL" id="CM001885">
    <property type="protein sequence ID" value="EOY14288.1"/>
    <property type="molecule type" value="Genomic_DNA"/>
</dbReference>
<reference evidence="1 2" key="1">
    <citation type="journal article" date="2013" name="Genome Biol.">
        <title>The genome sequence of the most widely cultivated cacao type and its use to identify candidate genes regulating pod color.</title>
        <authorList>
            <person name="Motamayor J.C."/>
            <person name="Mockaitis K."/>
            <person name="Schmutz J."/>
            <person name="Haiminen N."/>
            <person name="Iii D.L."/>
            <person name="Cornejo O."/>
            <person name="Findley S.D."/>
            <person name="Zheng P."/>
            <person name="Utro F."/>
            <person name="Royaert S."/>
            <person name="Saski C."/>
            <person name="Jenkins J."/>
            <person name="Podicheti R."/>
            <person name="Zhao M."/>
            <person name="Scheffler B.E."/>
            <person name="Stack J.C."/>
            <person name="Feltus F.A."/>
            <person name="Mustiga G.M."/>
            <person name="Amores F."/>
            <person name="Phillips W."/>
            <person name="Marelli J.P."/>
            <person name="May G.D."/>
            <person name="Shapiro H."/>
            <person name="Ma J."/>
            <person name="Bustamante C.D."/>
            <person name="Schnell R.J."/>
            <person name="Main D."/>
            <person name="Gilbert D."/>
            <person name="Parida L."/>
            <person name="Kuhn D.N."/>
        </authorList>
    </citation>
    <scope>NUCLEOTIDE SEQUENCE [LARGE SCALE GENOMIC DNA]</scope>
    <source>
        <strain evidence="2">cv. Matina 1-6</strain>
    </source>
</reference>
<dbReference type="Gramene" id="EOY14288">
    <property type="protein sequence ID" value="EOY14288"/>
    <property type="gene ID" value="TCM_033605"/>
</dbReference>
<dbReference type="AlphaFoldDB" id="A0A061FBL3"/>
<proteinExistence type="predicted"/>
<name>A0A061FBL3_THECC</name>
<accession>A0A061FBL3</accession>
<dbReference type="Proteomes" id="UP000026915">
    <property type="component" value="Chromosome 7"/>
</dbReference>
<sequence length="73" mass="8372">MLQNLCVQRDLAQAERGLWTDEVTRGEVGRKEEENGEKREPLLSMMYSKPKAWDLEERAIGKGEKRLKGVLLG</sequence>
<dbReference type="HOGENOM" id="CLU_2709853_0_0_1"/>